<reference evidence="1 2" key="1">
    <citation type="submission" date="2019-05" db="EMBL/GenBank/DDBJ databases">
        <authorList>
            <consortium name="Pathogen Informatics"/>
        </authorList>
    </citation>
    <scope>NUCLEOTIDE SEQUENCE [LARGE SCALE GENOMIC DNA]</scope>
    <source>
        <strain evidence="1 2">NCTC503</strain>
    </source>
</reference>
<evidence type="ECO:0000313" key="1">
    <source>
        <dbReference type="EMBL" id="VTQ85250.1"/>
    </source>
</evidence>
<organism evidence="1 2">
    <name type="scientific">Hathewaya histolytica</name>
    <name type="common">Clostridium histolyticum</name>
    <dbReference type="NCBI Taxonomy" id="1498"/>
    <lineage>
        <taxon>Bacteria</taxon>
        <taxon>Bacillati</taxon>
        <taxon>Bacillota</taxon>
        <taxon>Clostridia</taxon>
        <taxon>Eubacteriales</taxon>
        <taxon>Clostridiaceae</taxon>
        <taxon>Hathewaya</taxon>
    </lineage>
</organism>
<dbReference type="RefSeq" id="WP_138209456.1">
    <property type="nucleotide sequence ID" value="NZ_CBCRUQ010000001.1"/>
</dbReference>
<dbReference type="Proteomes" id="UP000308489">
    <property type="component" value="Chromosome 1"/>
</dbReference>
<keyword evidence="2" id="KW-1185">Reference proteome</keyword>
<sequence length="77" mass="9345">MEKNIPMVLRRIKAVDINKMKMGRYKVLNYKESYFYIMDCRKPIVAIGTKDNKLIVINYQDYKKTEDLYKSLEQFKK</sequence>
<protein>
    <submittedName>
        <fullName evidence="1">Uncharacterized protein</fullName>
    </submittedName>
</protein>
<dbReference type="AlphaFoldDB" id="A0A4U9R985"/>
<evidence type="ECO:0000313" key="2">
    <source>
        <dbReference type="Proteomes" id="UP000308489"/>
    </source>
</evidence>
<accession>A0A4U9R985</accession>
<proteinExistence type="predicted"/>
<dbReference type="EMBL" id="LR590481">
    <property type="protein sequence ID" value="VTQ85250.1"/>
    <property type="molecule type" value="Genomic_DNA"/>
</dbReference>
<dbReference type="KEGG" id="hhw:NCTC503_00727"/>
<name>A0A4U9R985_HATHI</name>
<dbReference type="OrthoDB" id="9808690at2"/>
<gene>
    <name evidence="1" type="ORF">NCTC503_00727</name>
</gene>